<dbReference type="EMBL" id="WIXE01021956">
    <property type="protein sequence ID" value="KAK5967902.1"/>
    <property type="molecule type" value="Genomic_DNA"/>
</dbReference>
<organism evidence="1 2">
    <name type="scientific">Trichostrongylus colubriformis</name>
    <name type="common">Black scour worm</name>
    <dbReference type="NCBI Taxonomy" id="6319"/>
    <lineage>
        <taxon>Eukaryota</taxon>
        <taxon>Metazoa</taxon>
        <taxon>Ecdysozoa</taxon>
        <taxon>Nematoda</taxon>
        <taxon>Chromadorea</taxon>
        <taxon>Rhabditida</taxon>
        <taxon>Rhabditina</taxon>
        <taxon>Rhabditomorpha</taxon>
        <taxon>Strongyloidea</taxon>
        <taxon>Trichostrongylidae</taxon>
        <taxon>Trichostrongylus</taxon>
    </lineage>
</organism>
<keyword evidence="2" id="KW-1185">Reference proteome</keyword>
<feature type="non-terminal residue" evidence="1">
    <location>
        <position position="57"/>
    </location>
</feature>
<sequence>MRVGETEILGTRDILLRTVSECTSPLIQSSSISSDVYARGDRGSSRSSVTCCTVIRD</sequence>
<gene>
    <name evidence="1" type="ORF">GCK32_021052</name>
</gene>
<dbReference type="Proteomes" id="UP001331761">
    <property type="component" value="Unassembled WGS sequence"/>
</dbReference>
<accession>A0AAN8F5N4</accession>
<name>A0AAN8F5N4_TRICO</name>
<evidence type="ECO:0000313" key="2">
    <source>
        <dbReference type="Proteomes" id="UP001331761"/>
    </source>
</evidence>
<dbReference type="AlphaFoldDB" id="A0AAN8F5N4"/>
<proteinExistence type="predicted"/>
<protein>
    <submittedName>
        <fullName evidence="1">Uncharacterized protein</fullName>
    </submittedName>
</protein>
<evidence type="ECO:0000313" key="1">
    <source>
        <dbReference type="EMBL" id="KAK5967902.1"/>
    </source>
</evidence>
<reference evidence="1 2" key="1">
    <citation type="submission" date="2019-10" db="EMBL/GenBank/DDBJ databases">
        <title>Assembly and Annotation for the nematode Trichostrongylus colubriformis.</title>
        <authorList>
            <person name="Martin J."/>
        </authorList>
    </citation>
    <scope>NUCLEOTIDE SEQUENCE [LARGE SCALE GENOMIC DNA]</scope>
    <source>
        <strain evidence="1">G859</strain>
        <tissue evidence="1">Whole worm</tissue>
    </source>
</reference>
<comment type="caution">
    <text evidence="1">The sequence shown here is derived from an EMBL/GenBank/DDBJ whole genome shotgun (WGS) entry which is preliminary data.</text>
</comment>